<dbReference type="InterPro" id="IPR008930">
    <property type="entry name" value="Terpenoid_cyclase/PrenylTrfase"/>
</dbReference>
<dbReference type="GO" id="GO:0000287">
    <property type="term" value="F:magnesium ion binding"/>
    <property type="evidence" value="ECO:0007669"/>
    <property type="project" value="TreeGrafter"/>
</dbReference>
<dbReference type="PANTHER" id="PTHR31739">
    <property type="entry name" value="ENT-COPALYL DIPHOSPHATE SYNTHASE, CHLOROPLASTIC"/>
    <property type="match status" value="1"/>
</dbReference>
<dbReference type="STRING" id="1220188.A0A4S3IXZ4"/>
<evidence type="ECO:0000313" key="3">
    <source>
        <dbReference type="Proteomes" id="UP000308092"/>
    </source>
</evidence>
<name>A0A4S3IXZ4_9EURO</name>
<dbReference type="Gene3D" id="1.50.10.160">
    <property type="match status" value="1"/>
</dbReference>
<evidence type="ECO:0008006" key="4">
    <source>
        <dbReference type="Google" id="ProtNLM"/>
    </source>
</evidence>
<proteinExistence type="inferred from homology"/>
<dbReference type="SUPFAM" id="SSF48239">
    <property type="entry name" value="Terpenoid cyclases/Protein prenyltransferases"/>
    <property type="match status" value="1"/>
</dbReference>
<evidence type="ECO:0000256" key="1">
    <source>
        <dbReference type="ARBA" id="ARBA00006333"/>
    </source>
</evidence>
<sequence>MIQKPDIDGNTLPLFPECFQVLLDFQESDGSWCSSISELDGIINTAAALLALQSRLSVTHQPLRGDLELRCHKARGALLSMLREWNVDASDDRVGFEVILPAVLKLLEKHGITFDFPARMTVQTMHEQKVATLYTALRGQEQVSLVHSLEAFVGELNYDEIKHMRSAYGDMMASPSSTAAYLMHSSKWDDVAEGYLRKALSHTSATQVTGSVPNVFPTTIFEIAWTVSTLLDAGFTMDELGLERLHAVRTYLVEAIANMNGVVSFDPDDSAVALSTLQILGEHVDLQPMFKRFEGSDHFITFIDLSSRTNG</sequence>
<keyword evidence="3" id="KW-1185">Reference proteome</keyword>
<gene>
    <name evidence="2" type="ORF">EYZ11_013351</name>
</gene>
<dbReference type="Proteomes" id="UP000308092">
    <property type="component" value="Unassembled WGS sequence"/>
</dbReference>
<accession>A0A4S3IXZ4</accession>
<evidence type="ECO:0000313" key="2">
    <source>
        <dbReference type="EMBL" id="THC87203.1"/>
    </source>
</evidence>
<dbReference type="VEuPathDB" id="FungiDB:EYZ11_013351"/>
<dbReference type="AlphaFoldDB" id="A0A4S3IXZ4"/>
<dbReference type="GO" id="GO:0010333">
    <property type="term" value="F:terpene synthase activity"/>
    <property type="evidence" value="ECO:0007669"/>
    <property type="project" value="InterPro"/>
</dbReference>
<dbReference type="GO" id="GO:0016102">
    <property type="term" value="P:diterpenoid biosynthetic process"/>
    <property type="evidence" value="ECO:0007669"/>
    <property type="project" value="TreeGrafter"/>
</dbReference>
<dbReference type="EMBL" id="SOSA01001390">
    <property type="protein sequence ID" value="THC87203.1"/>
    <property type="molecule type" value="Genomic_DNA"/>
</dbReference>
<organism evidence="2 3">
    <name type="scientific">Aspergillus tanneri</name>
    <dbReference type="NCBI Taxonomy" id="1220188"/>
    <lineage>
        <taxon>Eukaryota</taxon>
        <taxon>Fungi</taxon>
        <taxon>Dikarya</taxon>
        <taxon>Ascomycota</taxon>
        <taxon>Pezizomycotina</taxon>
        <taxon>Eurotiomycetes</taxon>
        <taxon>Eurotiomycetidae</taxon>
        <taxon>Eurotiales</taxon>
        <taxon>Aspergillaceae</taxon>
        <taxon>Aspergillus</taxon>
        <taxon>Aspergillus subgen. Circumdati</taxon>
    </lineage>
</organism>
<comment type="similarity">
    <text evidence="1">Belongs to the terpene synthase family.</text>
</comment>
<protein>
    <recommendedName>
        <fullName evidence="4">Terpene synthase N-terminal domain-containing protein</fullName>
    </recommendedName>
</protein>
<reference evidence="2 3" key="1">
    <citation type="submission" date="2019-03" db="EMBL/GenBank/DDBJ databases">
        <title>The genome sequence of a newly discovered highly antifungal drug resistant Aspergillus species, Aspergillus tanneri NIH 1004.</title>
        <authorList>
            <person name="Mounaud S."/>
            <person name="Singh I."/>
            <person name="Joardar V."/>
            <person name="Pakala S."/>
            <person name="Pakala S."/>
            <person name="Venepally P."/>
            <person name="Hoover J."/>
            <person name="Nierman W."/>
            <person name="Chung J."/>
            <person name="Losada L."/>
        </authorList>
    </citation>
    <scope>NUCLEOTIDE SEQUENCE [LARGE SCALE GENOMIC DNA]</scope>
    <source>
        <strain evidence="2 3">NIH1004</strain>
    </source>
</reference>
<dbReference type="PANTHER" id="PTHR31739:SF25">
    <property type="entry name" value="(E,E)-GERANYLLINALOOL SYNTHASE"/>
    <property type="match status" value="1"/>
</dbReference>
<comment type="caution">
    <text evidence="2">The sequence shown here is derived from an EMBL/GenBank/DDBJ whole genome shotgun (WGS) entry which is preliminary data.</text>
</comment>
<dbReference type="InterPro" id="IPR050148">
    <property type="entry name" value="Terpene_synthase-like"/>
</dbReference>